<feature type="chain" id="PRO_5019327175" description="Acid phosphatase" evidence="3">
    <location>
        <begin position="20"/>
        <end position="262"/>
    </location>
</feature>
<comment type="catalytic activity">
    <reaction evidence="1">
        <text>a phosphate monoester + H2O = an alcohol + phosphate</text>
        <dbReference type="Rhea" id="RHEA:15017"/>
        <dbReference type="ChEBI" id="CHEBI:15377"/>
        <dbReference type="ChEBI" id="CHEBI:30879"/>
        <dbReference type="ChEBI" id="CHEBI:43474"/>
        <dbReference type="ChEBI" id="CHEBI:67140"/>
        <dbReference type="EC" id="3.1.3.2"/>
    </reaction>
</comment>
<protein>
    <recommendedName>
        <fullName evidence="1">Acid phosphatase</fullName>
        <ecNumber evidence="1">3.1.3.2</ecNumber>
    </recommendedName>
</protein>
<gene>
    <name evidence="5" type="ORF">D3876_13965</name>
</gene>
<accession>A0A418WMI1</accession>
<dbReference type="Pfam" id="PF01569">
    <property type="entry name" value="PAP2"/>
    <property type="match status" value="1"/>
</dbReference>
<evidence type="ECO:0000313" key="6">
    <source>
        <dbReference type="Proteomes" id="UP000286100"/>
    </source>
</evidence>
<reference evidence="5 6" key="1">
    <citation type="submission" date="2018-09" db="EMBL/GenBank/DDBJ databases">
        <authorList>
            <person name="Zhu H."/>
        </authorList>
    </citation>
    <scope>NUCLEOTIDE SEQUENCE [LARGE SCALE GENOMIC DNA]</scope>
    <source>
        <strain evidence="5 6">K2R01-6</strain>
    </source>
</reference>
<dbReference type="EC" id="3.1.3.2" evidence="1"/>
<dbReference type="SMART" id="SM00014">
    <property type="entry name" value="acidPPc"/>
    <property type="match status" value="1"/>
</dbReference>
<proteinExistence type="inferred from homology"/>
<dbReference type="PIRSF" id="PIRSF000897">
    <property type="entry name" value="Acid_Ptase_ClsA"/>
    <property type="match status" value="1"/>
</dbReference>
<feature type="signal peptide" evidence="3">
    <location>
        <begin position="1"/>
        <end position="19"/>
    </location>
</feature>
<dbReference type="Proteomes" id="UP000286100">
    <property type="component" value="Unassembled WGS sequence"/>
</dbReference>
<feature type="domain" description="Phosphatidic acid phosphatase type 2/haloperoxidase" evidence="4">
    <location>
        <begin position="115"/>
        <end position="225"/>
    </location>
</feature>
<dbReference type="Gene3D" id="1.20.144.10">
    <property type="entry name" value="Phosphatidic acid phosphatase type 2/haloperoxidase"/>
    <property type="match status" value="1"/>
</dbReference>
<name>A0A418WMI1_9SPHN</name>
<feature type="region of interest" description="Disordered" evidence="2">
    <location>
        <begin position="241"/>
        <end position="262"/>
    </location>
</feature>
<dbReference type="GO" id="GO:0030288">
    <property type="term" value="C:outer membrane-bounded periplasmic space"/>
    <property type="evidence" value="ECO:0007669"/>
    <property type="project" value="InterPro"/>
</dbReference>
<dbReference type="OrthoDB" id="9805301at2"/>
<dbReference type="InterPro" id="IPR001011">
    <property type="entry name" value="Acid_Pase_classA_bac"/>
</dbReference>
<dbReference type="AlphaFoldDB" id="A0A418WMI1"/>
<comment type="caution">
    <text evidence="5">The sequence shown here is derived from an EMBL/GenBank/DDBJ whole genome shotgun (WGS) entry which is preliminary data.</text>
</comment>
<dbReference type="GO" id="GO:0003993">
    <property type="term" value="F:acid phosphatase activity"/>
    <property type="evidence" value="ECO:0007669"/>
    <property type="project" value="UniProtKB-EC"/>
</dbReference>
<dbReference type="CDD" id="cd03397">
    <property type="entry name" value="PAP2_acid_phosphatase"/>
    <property type="match status" value="1"/>
</dbReference>
<evidence type="ECO:0000256" key="3">
    <source>
        <dbReference type="SAM" id="SignalP"/>
    </source>
</evidence>
<evidence type="ECO:0000313" key="5">
    <source>
        <dbReference type="EMBL" id="RJF91219.1"/>
    </source>
</evidence>
<dbReference type="InterPro" id="IPR036938">
    <property type="entry name" value="PAP2/HPO_sf"/>
</dbReference>
<dbReference type="PRINTS" id="PR00483">
    <property type="entry name" value="BACPHPHTASE"/>
</dbReference>
<keyword evidence="3" id="KW-0732">Signal</keyword>
<keyword evidence="1" id="KW-0378">Hydrolase</keyword>
<dbReference type="InterPro" id="IPR000326">
    <property type="entry name" value="PAP2/HPO"/>
</dbReference>
<organism evidence="5 6">
    <name type="scientific">Sphingomonas cavernae</name>
    <dbReference type="NCBI Taxonomy" id="2320861"/>
    <lineage>
        <taxon>Bacteria</taxon>
        <taxon>Pseudomonadati</taxon>
        <taxon>Pseudomonadota</taxon>
        <taxon>Alphaproteobacteria</taxon>
        <taxon>Sphingomonadales</taxon>
        <taxon>Sphingomonadaceae</taxon>
        <taxon>Sphingomonas</taxon>
    </lineage>
</organism>
<comment type="similarity">
    <text evidence="1">Belongs to the class A bacterial acid phosphatase family.</text>
</comment>
<sequence>MKFVIALSIVAVAAAGASAEQPAQRPAGSMLGKGYLTPGPMPDSIVLSPAPPAPGSAAEARDVEAAKAALPLRGSARWALATTDADLFSPKSTIPLSCAAGVDISPQTTPKLERLLRKTTADLGLSTAAIKKAHQRPRPFMVNGEPTCTPDWEPMLRKDGSYPSGHSAIGYGWGLILAELVPDRAAKIVARGRAFGDSRRICNVHWLSDIEEGRIAAAATVARLHSDPAFQKDLKAARAELKKAKAQPSNCDAEAQTLNAVP</sequence>
<evidence type="ECO:0000259" key="4">
    <source>
        <dbReference type="SMART" id="SM00014"/>
    </source>
</evidence>
<dbReference type="RefSeq" id="WP_119763114.1">
    <property type="nucleotide sequence ID" value="NZ_QYUM01000003.1"/>
</dbReference>
<keyword evidence="6" id="KW-1185">Reference proteome</keyword>
<dbReference type="SUPFAM" id="SSF48317">
    <property type="entry name" value="Acid phosphatase/Vanadium-dependent haloperoxidase"/>
    <property type="match status" value="1"/>
</dbReference>
<dbReference type="EMBL" id="QYUM01000003">
    <property type="protein sequence ID" value="RJF91219.1"/>
    <property type="molecule type" value="Genomic_DNA"/>
</dbReference>
<evidence type="ECO:0000256" key="1">
    <source>
        <dbReference type="PIRNR" id="PIRNR000897"/>
    </source>
</evidence>
<evidence type="ECO:0000256" key="2">
    <source>
        <dbReference type="SAM" id="MobiDB-lite"/>
    </source>
</evidence>